<dbReference type="InterPro" id="IPR014710">
    <property type="entry name" value="RmlC-like_jellyroll"/>
</dbReference>
<protein>
    <recommendedName>
        <fullName evidence="3">3-mercaptopropionate dioxygenase</fullName>
    </recommendedName>
</protein>
<proteinExistence type="predicted"/>
<dbReference type="EMBL" id="CP065997">
    <property type="protein sequence ID" value="QQB38055.1"/>
    <property type="molecule type" value="Genomic_DNA"/>
</dbReference>
<evidence type="ECO:0000313" key="2">
    <source>
        <dbReference type="Proteomes" id="UP000595231"/>
    </source>
</evidence>
<dbReference type="AlphaFoldDB" id="A0A7T4B994"/>
<dbReference type="Gene3D" id="2.60.120.10">
    <property type="entry name" value="Jelly Rolls"/>
    <property type="match status" value="1"/>
</dbReference>
<accession>A0A7T4B994</accession>
<evidence type="ECO:0008006" key="3">
    <source>
        <dbReference type="Google" id="ProtNLM"/>
    </source>
</evidence>
<dbReference type="InterPro" id="IPR011051">
    <property type="entry name" value="RmlC_Cupin_sf"/>
</dbReference>
<gene>
    <name evidence="1" type="ORF">I6I07_07505</name>
</gene>
<dbReference type="Proteomes" id="UP000595231">
    <property type="component" value="Chromosome"/>
</dbReference>
<organism evidence="1 2">
    <name type="scientific">Achromobacter deleyi</name>
    <dbReference type="NCBI Taxonomy" id="1353891"/>
    <lineage>
        <taxon>Bacteria</taxon>
        <taxon>Pseudomonadati</taxon>
        <taxon>Pseudomonadota</taxon>
        <taxon>Betaproteobacteria</taxon>
        <taxon>Burkholderiales</taxon>
        <taxon>Alcaligenaceae</taxon>
        <taxon>Achromobacter</taxon>
    </lineage>
</organism>
<name>A0A7T4B994_9BURK</name>
<evidence type="ECO:0000313" key="1">
    <source>
        <dbReference type="EMBL" id="QQB38055.1"/>
    </source>
</evidence>
<sequence>MVSTTHPQQQGIDSAIGNIKNTLGNKGLNRDSLKVVLDELIGLAGHADWWAQDRYPAPEEGERQARYLIGEDADKSYALYLNVMRPGKQIVPHNHTTWACIAAVEGVEYNYVYDRTDDGSVPGVGHLEKTGTVVVGPGAGIALMPDDIHAVEIQGDSVIRHLHMYGRALETLTERLAFDLAAGTCKVMPIGVQTRR</sequence>
<reference evidence="1 2" key="1">
    <citation type="submission" date="2020-12" db="EMBL/GenBank/DDBJ databases">
        <title>FDA dAtabase for Regulatory Grade micrObial Sequences (FDA-ARGOS): Supporting development and validation of Infectious Disease Dx tests.</title>
        <authorList>
            <person name="Sproer C."/>
            <person name="Gronow S."/>
            <person name="Severitt S."/>
            <person name="Schroder I."/>
            <person name="Tallon L."/>
            <person name="Sadzewicz L."/>
            <person name="Zhao X."/>
            <person name="Boylan J."/>
            <person name="Ott S."/>
            <person name="Bowen H."/>
            <person name="Vavikolanu K."/>
            <person name="Mehta A."/>
            <person name="Aluvathingal J."/>
            <person name="Nadendla S."/>
            <person name="Lowell S."/>
            <person name="Myers T."/>
            <person name="Yan Y."/>
            <person name="Sichtig H."/>
        </authorList>
    </citation>
    <scope>NUCLEOTIDE SEQUENCE [LARGE SCALE GENOMIC DNA]</scope>
    <source>
        <strain evidence="1 2">FDAARGOS_1050</strain>
    </source>
</reference>
<dbReference type="SUPFAM" id="SSF51182">
    <property type="entry name" value="RmlC-like cupins"/>
    <property type="match status" value="1"/>
</dbReference>